<accession>A0A9Q3GXY9</accession>
<evidence type="ECO:0000313" key="2">
    <source>
        <dbReference type="Proteomes" id="UP000765509"/>
    </source>
</evidence>
<dbReference type="Proteomes" id="UP000765509">
    <property type="component" value="Unassembled WGS sequence"/>
</dbReference>
<organism evidence="1 2">
    <name type="scientific">Austropuccinia psidii MF-1</name>
    <dbReference type="NCBI Taxonomy" id="1389203"/>
    <lineage>
        <taxon>Eukaryota</taxon>
        <taxon>Fungi</taxon>
        <taxon>Dikarya</taxon>
        <taxon>Basidiomycota</taxon>
        <taxon>Pucciniomycotina</taxon>
        <taxon>Pucciniomycetes</taxon>
        <taxon>Pucciniales</taxon>
        <taxon>Sphaerophragmiaceae</taxon>
        <taxon>Austropuccinia</taxon>
    </lineage>
</organism>
<name>A0A9Q3GXY9_9BASI</name>
<sequence length="115" mass="13414">MALFLQEPWTTPYNWLPPTQQNRHIYTSRTTPTNSNKKPRVCIYINRSIPTPNIFSIPSNNNFINWVTINHSNTTIPRITLLSVYNTPTKLYGLPHLQTWHNNMSNSDTPTFLMI</sequence>
<proteinExistence type="predicted"/>
<reference evidence="1" key="1">
    <citation type="submission" date="2021-03" db="EMBL/GenBank/DDBJ databases">
        <title>Draft genome sequence of rust myrtle Austropuccinia psidii MF-1, a brazilian biotype.</title>
        <authorList>
            <person name="Quecine M.C."/>
            <person name="Pachon D.M.R."/>
            <person name="Bonatelli M.L."/>
            <person name="Correr F.H."/>
            <person name="Franceschini L.M."/>
            <person name="Leite T.F."/>
            <person name="Margarido G.R.A."/>
            <person name="Almeida C.A."/>
            <person name="Ferrarezi J.A."/>
            <person name="Labate C.A."/>
        </authorList>
    </citation>
    <scope>NUCLEOTIDE SEQUENCE</scope>
    <source>
        <strain evidence="1">MF-1</strain>
    </source>
</reference>
<gene>
    <name evidence="1" type="ORF">O181_024163</name>
</gene>
<dbReference type="AlphaFoldDB" id="A0A9Q3GXY9"/>
<evidence type="ECO:0000313" key="1">
    <source>
        <dbReference type="EMBL" id="MBW0484448.1"/>
    </source>
</evidence>
<comment type="caution">
    <text evidence="1">The sequence shown here is derived from an EMBL/GenBank/DDBJ whole genome shotgun (WGS) entry which is preliminary data.</text>
</comment>
<keyword evidence="2" id="KW-1185">Reference proteome</keyword>
<dbReference type="SUPFAM" id="SSF56219">
    <property type="entry name" value="DNase I-like"/>
    <property type="match status" value="1"/>
</dbReference>
<dbReference type="OrthoDB" id="2516643at2759"/>
<dbReference type="InterPro" id="IPR036691">
    <property type="entry name" value="Endo/exonu/phosph_ase_sf"/>
</dbReference>
<protein>
    <submittedName>
        <fullName evidence="1">Uncharacterized protein</fullName>
    </submittedName>
</protein>
<dbReference type="Gene3D" id="3.60.10.10">
    <property type="entry name" value="Endonuclease/exonuclease/phosphatase"/>
    <property type="match status" value="1"/>
</dbReference>
<dbReference type="EMBL" id="AVOT02007690">
    <property type="protein sequence ID" value="MBW0484448.1"/>
    <property type="molecule type" value="Genomic_DNA"/>
</dbReference>